<comment type="caution">
    <text evidence="2">The sequence shown here is derived from an EMBL/GenBank/DDBJ whole genome shotgun (WGS) entry which is preliminary data.</text>
</comment>
<dbReference type="SMART" id="SM00268">
    <property type="entry name" value="ACTIN"/>
    <property type="match status" value="1"/>
</dbReference>
<organism evidence="2 3">
    <name type="scientific">Anaeramoeba flamelloides</name>
    <dbReference type="NCBI Taxonomy" id="1746091"/>
    <lineage>
        <taxon>Eukaryota</taxon>
        <taxon>Metamonada</taxon>
        <taxon>Anaeramoebidae</taxon>
        <taxon>Anaeramoeba</taxon>
    </lineage>
</organism>
<sequence>MTSPSLIIDNGSGVIKSGLSNNSQPTCVFQSFVGRISSPNVQEETFIGEQAEKQKELLKLRYPIERGIIENWEDMEKIWSYIYSTLNIKSDQHPVLLSEPPLNPFSKREKMAEIFFETYQVPSLYLSLQQVLALYSAGKTTGIVLDSGEGVTHAVPIFGGFAIPHAISKMDIAGKDVTKQLRILLKKAGYSFTSSYDNELVRILKENTCQLSDNLRQNQEKDLKNQFQPLNYQLPNNNEITIQHERFIAPEILFDPEMIDSDENGIHKLIKNSIDKSDLDLRNELYKNIVLSGGNTLIQGFGMRLLKELKEISPKNMKISISAQKNRKFATWIGGSILTKLETYKKMLITNKDYKENGIKVINQKGL</sequence>
<accession>A0AAV7YZV0</accession>
<dbReference type="Pfam" id="PF00022">
    <property type="entry name" value="Actin"/>
    <property type="match status" value="1"/>
</dbReference>
<dbReference type="Gene3D" id="3.90.640.10">
    <property type="entry name" value="Actin, Chain A, domain 4"/>
    <property type="match status" value="1"/>
</dbReference>
<reference evidence="2" key="1">
    <citation type="submission" date="2022-08" db="EMBL/GenBank/DDBJ databases">
        <title>Novel sulphate-reducing endosymbionts in the free-living metamonad Anaeramoeba.</title>
        <authorList>
            <person name="Jerlstrom-Hultqvist J."/>
            <person name="Cepicka I."/>
            <person name="Gallot-Lavallee L."/>
            <person name="Salas-Leiva D."/>
            <person name="Curtis B.A."/>
            <person name="Zahonova K."/>
            <person name="Pipaliya S."/>
            <person name="Dacks J."/>
            <person name="Roger A.J."/>
        </authorList>
    </citation>
    <scope>NUCLEOTIDE SEQUENCE</scope>
    <source>
        <strain evidence="2">Busselton2</strain>
    </source>
</reference>
<dbReference type="InterPro" id="IPR043129">
    <property type="entry name" value="ATPase_NBD"/>
</dbReference>
<dbReference type="SUPFAM" id="SSF53067">
    <property type="entry name" value="Actin-like ATPase domain"/>
    <property type="match status" value="2"/>
</dbReference>
<gene>
    <name evidence="2" type="ORF">M0812_19841</name>
</gene>
<comment type="similarity">
    <text evidence="1">Belongs to the actin family.</text>
</comment>
<dbReference type="AlphaFoldDB" id="A0AAV7YZV0"/>
<dbReference type="FunFam" id="3.30.420.40:FF:000050">
    <property type="entry name" value="Actin, alpha skeletal muscle"/>
    <property type="match status" value="1"/>
</dbReference>
<dbReference type="FunFam" id="3.90.640.10:FF:000007">
    <property type="entry name" value="Actin like 7B"/>
    <property type="match status" value="1"/>
</dbReference>
<dbReference type="PANTHER" id="PTHR11937">
    <property type="entry name" value="ACTIN"/>
    <property type="match status" value="1"/>
</dbReference>
<dbReference type="InterPro" id="IPR004000">
    <property type="entry name" value="Actin"/>
</dbReference>
<evidence type="ECO:0000313" key="3">
    <source>
        <dbReference type="Proteomes" id="UP001146793"/>
    </source>
</evidence>
<name>A0AAV7YZV0_9EUKA</name>
<dbReference type="EMBL" id="JANTQA010000044">
    <property type="protein sequence ID" value="KAJ3434361.1"/>
    <property type="molecule type" value="Genomic_DNA"/>
</dbReference>
<dbReference type="Proteomes" id="UP001146793">
    <property type="component" value="Unassembled WGS sequence"/>
</dbReference>
<evidence type="ECO:0000313" key="2">
    <source>
        <dbReference type="EMBL" id="KAJ3434361.1"/>
    </source>
</evidence>
<dbReference type="PRINTS" id="PR00190">
    <property type="entry name" value="ACTIN"/>
</dbReference>
<protein>
    <submittedName>
        <fullName evidence="2">Actin cytoskeletal 2a</fullName>
    </submittedName>
</protein>
<evidence type="ECO:0000256" key="1">
    <source>
        <dbReference type="RuleBase" id="RU000487"/>
    </source>
</evidence>
<dbReference type="Gene3D" id="3.30.420.40">
    <property type="match status" value="2"/>
</dbReference>
<proteinExistence type="inferred from homology"/>